<sequence length="267" mass="28762">MLNAWTEGETWRHERVGTDGGAMRARDTLRTAVGTTAAAGLGVVLLWASDKTPGWLTPTLTAVITGVAVEKLAEVLGRRRTPAADGSGTGTGSGAGAPLPAGPAEPLACHVKLTETSFFHVPALGDEPVRTVPASGFILRLTVTALAGRTVVLSALRPVVLERHRPRGYLTPHAGVVSPRRYTVLLDPDPPLLKPRGDDRRPFSYKVGPDDPEVFELLVVAERSYVVWTLELDWICEDRQGTTRIDLAGHPFRTMARPPRGTEWSVS</sequence>
<feature type="region of interest" description="Disordered" evidence="1">
    <location>
        <begin position="80"/>
        <end position="99"/>
    </location>
</feature>
<protein>
    <submittedName>
        <fullName evidence="2">Uncharacterized protein</fullName>
    </submittedName>
</protein>
<evidence type="ECO:0000256" key="1">
    <source>
        <dbReference type="SAM" id="MobiDB-lite"/>
    </source>
</evidence>
<name>A0ABP9JVF8_9ACTN</name>
<organism evidence="2 3">
    <name type="scientific">Streptomyces similanensis</name>
    <dbReference type="NCBI Taxonomy" id="1274988"/>
    <lineage>
        <taxon>Bacteria</taxon>
        <taxon>Bacillati</taxon>
        <taxon>Actinomycetota</taxon>
        <taxon>Actinomycetes</taxon>
        <taxon>Kitasatosporales</taxon>
        <taxon>Streptomycetaceae</taxon>
        <taxon>Streptomyces</taxon>
    </lineage>
</organism>
<proteinExistence type="predicted"/>
<dbReference type="Proteomes" id="UP001500124">
    <property type="component" value="Unassembled WGS sequence"/>
</dbReference>
<keyword evidence="3" id="KW-1185">Reference proteome</keyword>
<gene>
    <name evidence="2" type="ORF">GCM10023336_05260</name>
</gene>
<accession>A0ABP9JVF8</accession>
<evidence type="ECO:0000313" key="3">
    <source>
        <dbReference type="Proteomes" id="UP001500124"/>
    </source>
</evidence>
<reference evidence="3" key="1">
    <citation type="journal article" date="2019" name="Int. J. Syst. Evol. Microbiol.">
        <title>The Global Catalogue of Microorganisms (GCM) 10K type strain sequencing project: providing services to taxonomists for standard genome sequencing and annotation.</title>
        <authorList>
            <consortium name="The Broad Institute Genomics Platform"/>
            <consortium name="The Broad Institute Genome Sequencing Center for Infectious Disease"/>
            <person name="Wu L."/>
            <person name="Ma J."/>
        </authorList>
    </citation>
    <scope>NUCLEOTIDE SEQUENCE [LARGE SCALE GENOMIC DNA]</scope>
    <source>
        <strain evidence="3">JCM 18410</strain>
    </source>
</reference>
<dbReference type="EMBL" id="BAABKC010000007">
    <property type="protein sequence ID" value="GAA5043578.1"/>
    <property type="molecule type" value="Genomic_DNA"/>
</dbReference>
<comment type="caution">
    <text evidence="2">The sequence shown here is derived from an EMBL/GenBank/DDBJ whole genome shotgun (WGS) entry which is preliminary data.</text>
</comment>
<evidence type="ECO:0000313" key="2">
    <source>
        <dbReference type="EMBL" id="GAA5043578.1"/>
    </source>
</evidence>